<dbReference type="GO" id="GO:0000139">
    <property type="term" value="C:Golgi membrane"/>
    <property type="evidence" value="ECO:0007669"/>
    <property type="project" value="UniProtKB-SubCell"/>
</dbReference>
<evidence type="ECO:0000256" key="7">
    <source>
        <dbReference type="SAM" id="Phobius"/>
    </source>
</evidence>
<dbReference type="AlphaFoldDB" id="A0A3N4L6B4"/>
<keyword evidence="3 7" id="KW-1133">Transmembrane helix</keyword>
<dbReference type="GO" id="GO:0000137">
    <property type="term" value="C:Golgi cis cisterna"/>
    <property type="evidence" value="ECO:0007669"/>
    <property type="project" value="TreeGrafter"/>
</dbReference>
<keyword evidence="5 7" id="KW-0472">Membrane</keyword>
<dbReference type="PANTHER" id="PTHR21493">
    <property type="entry name" value="CGI-141-RELATED/LIPASE CONTAINING PROTEIN"/>
    <property type="match status" value="1"/>
</dbReference>
<dbReference type="GO" id="GO:0030134">
    <property type="term" value="C:COPII-coated ER to Golgi transport vesicle"/>
    <property type="evidence" value="ECO:0007669"/>
    <property type="project" value="TreeGrafter"/>
</dbReference>
<dbReference type="GO" id="GO:0005829">
    <property type="term" value="C:cytosol"/>
    <property type="evidence" value="ECO:0007669"/>
    <property type="project" value="GOC"/>
</dbReference>
<dbReference type="GO" id="GO:0006888">
    <property type="term" value="P:endoplasmic reticulum to Golgi vesicle-mediated transport"/>
    <property type="evidence" value="ECO:0007669"/>
    <property type="project" value="InterPro"/>
</dbReference>
<dbReference type="InterPro" id="IPR007305">
    <property type="entry name" value="Vesicle_transpt_Got1/SFT2"/>
</dbReference>
<dbReference type="FunCoup" id="A0A3N4L6B4">
    <property type="interactions" value="823"/>
</dbReference>
<evidence type="ECO:0000313" key="8">
    <source>
        <dbReference type="EMBL" id="RPB17042.1"/>
    </source>
</evidence>
<proteinExistence type="inferred from homology"/>
<evidence type="ECO:0000256" key="2">
    <source>
        <dbReference type="ARBA" id="ARBA00022692"/>
    </source>
</evidence>
<evidence type="ECO:0000256" key="3">
    <source>
        <dbReference type="ARBA" id="ARBA00022989"/>
    </source>
</evidence>
<evidence type="ECO:0000256" key="5">
    <source>
        <dbReference type="ARBA" id="ARBA00023136"/>
    </source>
</evidence>
<dbReference type="InParanoid" id="A0A3N4L6B4"/>
<dbReference type="GO" id="GO:0042147">
    <property type="term" value="P:retrograde transport, endosome to Golgi"/>
    <property type="evidence" value="ECO:0007669"/>
    <property type="project" value="InterPro"/>
</dbReference>
<keyword evidence="4" id="KW-0333">Golgi apparatus</keyword>
<dbReference type="OrthoDB" id="204784at2759"/>
<feature type="transmembrane region" description="Helical" evidence="7">
    <location>
        <begin position="35"/>
        <end position="52"/>
    </location>
</feature>
<dbReference type="STRING" id="1392247.A0A3N4L6B4"/>
<dbReference type="Pfam" id="PF04178">
    <property type="entry name" value="Got1"/>
    <property type="match status" value="1"/>
</dbReference>
<organism evidence="8 9">
    <name type="scientific">Morchella conica CCBAS932</name>
    <dbReference type="NCBI Taxonomy" id="1392247"/>
    <lineage>
        <taxon>Eukaryota</taxon>
        <taxon>Fungi</taxon>
        <taxon>Dikarya</taxon>
        <taxon>Ascomycota</taxon>
        <taxon>Pezizomycotina</taxon>
        <taxon>Pezizomycetes</taxon>
        <taxon>Pezizales</taxon>
        <taxon>Morchellaceae</taxon>
        <taxon>Morchella</taxon>
    </lineage>
</organism>
<dbReference type="EMBL" id="ML119107">
    <property type="protein sequence ID" value="RPB17042.1"/>
    <property type="molecule type" value="Genomic_DNA"/>
</dbReference>
<evidence type="ECO:0000256" key="4">
    <source>
        <dbReference type="ARBA" id="ARBA00023034"/>
    </source>
</evidence>
<name>A0A3N4L6B4_9PEZI</name>
<dbReference type="PANTHER" id="PTHR21493:SF9">
    <property type="entry name" value="GOLGI TRANSPORT PROTEIN 1-RELATED"/>
    <property type="match status" value="1"/>
</dbReference>
<sequence>MWLSDTQKFGVGFCAGGVFFFIFGLMLFFDRAMLAMGNILFVIGIALTLGPQKTLSFFARKEKYKGTACFLLGVGLILARYPLVGFIIELYGILCLFGDFFGVVVGFVGAVPVVGPYLEPPLRRITGATQQLPV</sequence>
<comment type="similarity">
    <text evidence="6">Belongs to the GOT1 family.</text>
</comment>
<evidence type="ECO:0000256" key="6">
    <source>
        <dbReference type="ARBA" id="ARBA00025799"/>
    </source>
</evidence>
<accession>A0A3N4L6B4</accession>
<keyword evidence="2 7" id="KW-0812">Transmembrane</keyword>
<dbReference type="Proteomes" id="UP000277580">
    <property type="component" value="Unassembled WGS sequence"/>
</dbReference>
<reference evidence="8 9" key="1">
    <citation type="journal article" date="2018" name="Nat. Ecol. Evol.">
        <title>Pezizomycetes genomes reveal the molecular basis of ectomycorrhizal truffle lifestyle.</title>
        <authorList>
            <person name="Murat C."/>
            <person name="Payen T."/>
            <person name="Noel B."/>
            <person name="Kuo A."/>
            <person name="Morin E."/>
            <person name="Chen J."/>
            <person name="Kohler A."/>
            <person name="Krizsan K."/>
            <person name="Balestrini R."/>
            <person name="Da Silva C."/>
            <person name="Montanini B."/>
            <person name="Hainaut M."/>
            <person name="Levati E."/>
            <person name="Barry K.W."/>
            <person name="Belfiori B."/>
            <person name="Cichocki N."/>
            <person name="Clum A."/>
            <person name="Dockter R.B."/>
            <person name="Fauchery L."/>
            <person name="Guy J."/>
            <person name="Iotti M."/>
            <person name="Le Tacon F."/>
            <person name="Lindquist E.A."/>
            <person name="Lipzen A."/>
            <person name="Malagnac F."/>
            <person name="Mello A."/>
            <person name="Molinier V."/>
            <person name="Miyauchi S."/>
            <person name="Poulain J."/>
            <person name="Riccioni C."/>
            <person name="Rubini A."/>
            <person name="Sitrit Y."/>
            <person name="Splivallo R."/>
            <person name="Traeger S."/>
            <person name="Wang M."/>
            <person name="Zifcakova L."/>
            <person name="Wipf D."/>
            <person name="Zambonelli A."/>
            <person name="Paolocci F."/>
            <person name="Nowrousian M."/>
            <person name="Ottonello S."/>
            <person name="Baldrian P."/>
            <person name="Spatafora J.W."/>
            <person name="Henrissat B."/>
            <person name="Nagy L.G."/>
            <person name="Aury J.M."/>
            <person name="Wincker P."/>
            <person name="Grigoriev I.V."/>
            <person name="Bonfante P."/>
            <person name="Martin F.M."/>
        </authorList>
    </citation>
    <scope>NUCLEOTIDE SEQUENCE [LARGE SCALE GENOMIC DNA]</scope>
    <source>
        <strain evidence="8 9">CCBAS932</strain>
    </source>
</reference>
<evidence type="ECO:0000256" key="1">
    <source>
        <dbReference type="ARBA" id="ARBA00004653"/>
    </source>
</evidence>
<keyword evidence="9" id="KW-1185">Reference proteome</keyword>
<feature type="transmembrane region" description="Helical" evidence="7">
    <location>
        <begin position="64"/>
        <end position="84"/>
    </location>
</feature>
<dbReference type="GO" id="GO:0005783">
    <property type="term" value="C:endoplasmic reticulum"/>
    <property type="evidence" value="ECO:0007669"/>
    <property type="project" value="TreeGrafter"/>
</dbReference>
<feature type="transmembrane region" description="Helical" evidence="7">
    <location>
        <begin position="9"/>
        <end position="29"/>
    </location>
</feature>
<evidence type="ECO:0000313" key="9">
    <source>
        <dbReference type="Proteomes" id="UP000277580"/>
    </source>
</evidence>
<protein>
    <submittedName>
        <fullName evidence="8">Got1-domain-containing protein</fullName>
    </submittedName>
</protein>
<gene>
    <name evidence="8" type="ORF">P167DRAFT_531984</name>
</gene>
<comment type="subcellular location">
    <subcellularLocation>
        <location evidence="1">Golgi apparatus membrane</location>
        <topology evidence="1">Multi-pass membrane protein</topology>
    </subcellularLocation>
</comment>
<dbReference type="InterPro" id="IPR045176">
    <property type="entry name" value="Got1"/>
</dbReference>
<feature type="transmembrane region" description="Helical" evidence="7">
    <location>
        <begin position="90"/>
        <end position="114"/>
    </location>
</feature>